<dbReference type="SUPFAM" id="SSF51569">
    <property type="entry name" value="Aldolase"/>
    <property type="match status" value="1"/>
</dbReference>
<proteinExistence type="predicted"/>
<dbReference type="GO" id="GO:0009052">
    <property type="term" value="P:pentose-phosphate shunt, non-oxidative branch"/>
    <property type="evidence" value="ECO:0007669"/>
    <property type="project" value="TreeGrafter"/>
</dbReference>
<evidence type="ECO:0000256" key="2">
    <source>
        <dbReference type="SAM" id="MobiDB-lite"/>
    </source>
</evidence>
<dbReference type="Proteomes" id="UP001172681">
    <property type="component" value="Unassembled WGS sequence"/>
</dbReference>
<dbReference type="PANTHER" id="PTHR10683:SF39">
    <property type="entry name" value="TRANSALDOLASE"/>
    <property type="match status" value="1"/>
</dbReference>
<accession>A0AA38YA13</accession>
<sequence>MANQQAKCWLDVLEERVNMDIDWMDPAFIKSLPRKPHDQTSNQLWMGIQLAHTSNTELLKTTAKELKAEGWLATYSKMGTLMCKENIDSILGRVLVQTSPSQAYDMAATIEHAKLYDREFQQRGISRERFCIKIPATGPGVLAMRHLSREGVPVLGTAVFSVEQAIACSQAGCIYISPYYNGKSHQDPSLWPNVKDPATQHPFSHRIYQIIDSYRQLYRRTGQDQPLIKLAAFRSRKEVVAGAELGCHSLTVSAAMLKELADTPYEAEIDPGKNQPKPTEKGFYGQLQDPSPRLQPLLTSDPLAQSKDSWKPASLDVDYLANQASELIKALDNDPAGKHRLEDAIAMFVKAEMESKALIESATQQAAL</sequence>
<keyword evidence="4" id="KW-1185">Reference proteome</keyword>
<dbReference type="InterPro" id="IPR013785">
    <property type="entry name" value="Aldolase_TIM"/>
</dbReference>
<dbReference type="GO" id="GO:0005975">
    <property type="term" value="P:carbohydrate metabolic process"/>
    <property type="evidence" value="ECO:0007669"/>
    <property type="project" value="InterPro"/>
</dbReference>
<feature type="region of interest" description="Disordered" evidence="2">
    <location>
        <begin position="267"/>
        <end position="295"/>
    </location>
</feature>
<evidence type="ECO:0000313" key="3">
    <source>
        <dbReference type="EMBL" id="KAJ9639285.1"/>
    </source>
</evidence>
<dbReference type="PANTHER" id="PTHR10683">
    <property type="entry name" value="TRANSALDOLASE"/>
    <property type="match status" value="1"/>
</dbReference>
<gene>
    <name evidence="3" type="ORF">H2204_003896</name>
</gene>
<dbReference type="AlphaFoldDB" id="A0AA38YA13"/>
<dbReference type="InterPro" id="IPR001585">
    <property type="entry name" value="TAL/FSA"/>
</dbReference>
<dbReference type="EMBL" id="JAPDRN010000018">
    <property type="protein sequence ID" value="KAJ9639285.1"/>
    <property type="molecule type" value="Genomic_DNA"/>
</dbReference>
<evidence type="ECO:0000256" key="1">
    <source>
        <dbReference type="ARBA" id="ARBA00023270"/>
    </source>
</evidence>
<organism evidence="3 4">
    <name type="scientific">Knufia peltigerae</name>
    <dbReference type="NCBI Taxonomy" id="1002370"/>
    <lineage>
        <taxon>Eukaryota</taxon>
        <taxon>Fungi</taxon>
        <taxon>Dikarya</taxon>
        <taxon>Ascomycota</taxon>
        <taxon>Pezizomycotina</taxon>
        <taxon>Eurotiomycetes</taxon>
        <taxon>Chaetothyriomycetidae</taxon>
        <taxon>Chaetothyriales</taxon>
        <taxon>Trichomeriaceae</taxon>
        <taxon>Knufia</taxon>
    </lineage>
</organism>
<reference evidence="3" key="1">
    <citation type="submission" date="2022-10" db="EMBL/GenBank/DDBJ databases">
        <title>Culturing micro-colonial fungi from biological soil crusts in the Mojave desert and describing Neophaeococcomyces mojavensis, and introducing the new genera and species Taxawa tesnikishii.</title>
        <authorList>
            <person name="Kurbessoian T."/>
            <person name="Stajich J.E."/>
        </authorList>
    </citation>
    <scope>NUCLEOTIDE SEQUENCE</scope>
    <source>
        <strain evidence="3">TK_35</strain>
    </source>
</reference>
<comment type="caution">
    <text evidence="3">The sequence shown here is derived from an EMBL/GenBank/DDBJ whole genome shotgun (WGS) entry which is preliminary data.</text>
</comment>
<evidence type="ECO:0000313" key="4">
    <source>
        <dbReference type="Proteomes" id="UP001172681"/>
    </source>
</evidence>
<keyword evidence="1" id="KW-0704">Schiff base</keyword>
<name>A0AA38YA13_9EURO</name>
<dbReference type="GO" id="GO:0004801">
    <property type="term" value="F:transaldolase activity"/>
    <property type="evidence" value="ECO:0007669"/>
    <property type="project" value="TreeGrafter"/>
</dbReference>
<evidence type="ECO:0008006" key="5">
    <source>
        <dbReference type="Google" id="ProtNLM"/>
    </source>
</evidence>
<dbReference type="Pfam" id="PF00923">
    <property type="entry name" value="TAL_FSA"/>
    <property type="match status" value="1"/>
</dbReference>
<dbReference type="Gene3D" id="3.20.20.70">
    <property type="entry name" value="Aldolase class I"/>
    <property type="match status" value="1"/>
</dbReference>
<protein>
    <recommendedName>
        <fullName evidence="5">Transaldolase</fullName>
    </recommendedName>
</protein>